<evidence type="ECO:0000313" key="2">
    <source>
        <dbReference type="EMBL" id="GFD26654.1"/>
    </source>
</evidence>
<protein>
    <submittedName>
        <fullName evidence="2">Uncharacterized protein</fullName>
    </submittedName>
</protein>
<feature type="region of interest" description="Disordered" evidence="1">
    <location>
        <begin position="73"/>
        <end position="95"/>
    </location>
</feature>
<reference evidence="2" key="1">
    <citation type="journal article" date="2019" name="Sci. Rep.">
        <title>Draft genome of Tanacetum cinerariifolium, the natural source of mosquito coil.</title>
        <authorList>
            <person name="Yamashiro T."/>
            <person name="Shiraishi A."/>
            <person name="Satake H."/>
            <person name="Nakayama K."/>
        </authorList>
    </citation>
    <scope>NUCLEOTIDE SEQUENCE</scope>
</reference>
<name>A0A699V335_TANCI</name>
<proteinExistence type="predicted"/>
<feature type="compositionally biased region" description="Polar residues" evidence="1">
    <location>
        <begin position="26"/>
        <end position="38"/>
    </location>
</feature>
<feature type="non-terminal residue" evidence="2">
    <location>
        <position position="1"/>
    </location>
</feature>
<dbReference type="EMBL" id="BKCJ011370602">
    <property type="protein sequence ID" value="GFD26654.1"/>
    <property type="molecule type" value="Genomic_DNA"/>
</dbReference>
<dbReference type="AlphaFoldDB" id="A0A699V335"/>
<accession>A0A699V335</accession>
<sequence length="95" mass="10507">PATATWQHPIGQPPVTWHLRQHRSAPVTTVNDAGQRRSTLPDHWSTVLDHRSTATDQNGDRRSMVAVNDGRRWRTTVDCPGPPLTTIGPPVNGGW</sequence>
<evidence type="ECO:0000256" key="1">
    <source>
        <dbReference type="SAM" id="MobiDB-lite"/>
    </source>
</evidence>
<gene>
    <name evidence="2" type="ORF">Tci_898623</name>
</gene>
<feature type="region of interest" description="Disordered" evidence="1">
    <location>
        <begin position="20"/>
        <end position="39"/>
    </location>
</feature>
<organism evidence="2">
    <name type="scientific">Tanacetum cinerariifolium</name>
    <name type="common">Dalmatian daisy</name>
    <name type="synonym">Chrysanthemum cinerariifolium</name>
    <dbReference type="NCBI Taxonomy" id="118510"/>
    <lineage>
        <taxon>Eukaryota</taxon>
        <taxon>Viridiplantae</taxon>
        <taxon>Streptophyta</taxon>
        <taxon>Embryophyta</taxon>
        <taxon>Tracheophyta</taxon>
        <taxon>Spermatophyta</taxon>
        <taxon>Magnoliopsida</taxon>
        <taxon>eudicotyledons</taxon>
        <taxon>Gunneridae</taxon>
        <taxon>Pentapetalae</taxon>
        <taxon>asterids</taxon>
        <taxon>campanulids</taxon>
        <taxon>Asterales</taxon>
        <taxon>Asteraceae</taxon>
        <taxon>Asteroideae</taxon>
        <taxon>Anthemideae</taxon>
        <taxon>Anthemidinae</taxon>
        <taxon>Tanacetum</taxon>
    </lineage>
</organism>
<comment type="caution">
    <text evidence="2">The sequence shown here is derived from an EMBL/GenBank/DDBJ whole genome shotgun (WGS) entry which is preliminary data.</text>
</comment>